<dbReference type="EMBL" id="JAODUO010000258">
    <property type="protein sequence ID" value="KAK2184660.1"/>
    <property type="molecule type" value="Genomic_DNA"/>
</dbReference>
<comment type="caution">
    <text evidence="1">The sequence shown here is derived from an EMBL/GenBank/DDBJ whole genome shotgun (WGS) entry which is preliminary data.</text>
</comment>
<protein>
    <recommendedName>
        <fullName evidence="3">Ubiquitin-like protease family profile domain-containing protein</fullName>
    </recommendedName>
</protein>
<evidence type="ECO:0008006" key="3">
    <source>
        <dbReference type="Google" id="ProtNLM"/>
    </source>
</evidence>
<evidence type="ECO:0000313" key="2">
    <source>
        <dbReference type="Proteomes" id="UP001209878"/>
    </source>
</evidence>
<gene>
    <name evidence="1" type="ORF">NP493_259g04005</name>
</gene>
<dbReference type="PANTHER" id="PTHR34718">
    <property type="entry name" value="PHD-TYPE DOMAIN-CONTAINING PROTEIN"/>
    <property type="match status" value="1"/>
</dbReference>
<organism evidence="1 2">
    <name type="scientific">Ridgeia piscesae</name>
    <name type="common">Tubeworm</name>
    <dbReference type="NCBI Taxonomy" id="27915"/>
    <lineage>
        <taxon>Eukaryota</taxon>
        <taxon>Metazoa</taxon>
        <taxon>Spiralia</taxon>
        <taxon>Lophotrochozoa</taxon>
        <taxon>Annelida</taxon>
        <taxon>Polychaeta</taxon>
        <taxon>Sedentaria</taxon>
        <taxon>Canalipalpata</taxon>
        <taxon>Sabellida</taxon>
        <taxon>Siboglinidae</taxon>
        <taxon>Ridgeia</taxon>
    </lineage>
</organism>
<name>A0AAD9NYB0_RIDPI</name>
<keyword evidence="2" id="KW-1185">Reference proteome</keyword>
<dbReference type="Proteomes" id="UP001209878">
    <property type="component" value="Unassembled WGS sequence"/>
</dbReference>
<dbReference type="AlphaFoldDB" id="A0AAD9NYB0"/>
<sequence>MQHCTLAPHFSDDRHQWEIPKKSFQGTAAPSGQIHYTGHSRWVTSFQRAGDTRVFVLDSLFSGYPELPASLQIQLAQICGSSDGQLVIHVPSLSTQVMGSECGLYAIANMFEFCHGGFNNVPKEKMTWEFLQDGLRSHLINCFSCDLL</sequence>
<reference evidence="1" key="1">
    <citation type="journal article" date="2023" name="Mol. Biol. Evol.">
        <title>Third-Generation Sequencing Reveals the Adaptive Role of the Epigenome in Three Deep-Sea Polychaetes.</title>
        <authorList>
            <person name="Perez M."/>
            <person name="Aroh O."/>
            <person name="Sun Y."/>
            <person name="Lan Y."/>
            <person name="Juniper S.K."/>
            <person name="Young C.R."/>
            <person name="Angers B."/>
            <person name="Qian P.Y."/>
        </authorList>
    </citation>
    <scope>NUCLEOTIDE SEQUENCE</scope>
    <source>
        <strain evidence="1">R07B-5</strain>
    </source>
</reference>
<accession>A0AAD9NYB0</accession>
<dbReference type="PANTHER" id="PTHR34718:SF2">
    <property type="entry name" value="PHD-TYPE DOMAIN-CONTAINING PROTEIN"/>
    <property type="match status" value="1"/>
</dbReference>
<dbReference type="SUPFAM" id="SSF54001">
    <property type="entry name" value="Cysteine proteinases"/>
    <property type="match status" value="1"/>
</dbReference>
<evidence type="ECO:0000313" key="1">
    <source>
        <dbReference type="EMBL" id="KAK2184660.1"/>
    </source>
</evidence>
<proteinExistence type="predicted"/>
<dbReference type="InterPro" id="IPR038765">
    <property type="entry name" value="Papain-like_cys_pep_sf"/>
</dbReference>